<dbReference type="Pfam" id="PF03106">
    <property type="entry name" value="WRKY"/>
    <property type="match status" value="1"/>
</dbReference>
<dbReference type="RefSeq" id="XP_052116578.1">
    <property type="nucleotide sequence ID" value="XM_052260618.1"/>
</dbReference>
<protein>
    <submittedName>
        <fullName evidence="9">Probable WRKY transcription factor 4</fullName>
    </submittedName>
</protein>
<evidence type="ECO:0000256" key="2">
    <source>
        <dbReference type="ARBA" id="ARBA00023015"/>
    </source>
</evidence>
<evidence type="ECO:0000256" key="6">
    <source>
        <dbReference type="SAM" id="MobiDB-lite"/>
    </source>
</evidence>
<dbReference type="PROSITE" id="PS50811">
    <property type="entry name" value="WRKY"/>
    <property type="match status" value="1"/>
</dbReference>
<dbReference type="GO" id="GO:0005634">
    <property type="term" value="C:nucleus"/>
    <property type="evidence" value="ECO:0007669"/>
    <property type="project" value="UniProtKB-SubCell"/>
</dbReference>
<feature type="region of interest" description="Disordered" evidence="6">
    <location>
        <begin position="128"/>
        <end position="163"/>
    </location>
</feature>
<comment type="subcellular location">
    <subcellularLocation>
        <location evidence="1">Nucleus</location>
    </subcellularLocation>
</comment>
<dbReference type="GeneID" id="127746669"/>
<dbReference type="SMART" id="SM00774">
    <property type="entry name" value="WRKY"/>
    <property type="match status" value="1"/>
</dbReference>
<evidence type="ECO:0000256" key="4">
    <source>
        <dbReference type="ARBA" id="ARBA00023163"/>
    </source>
</evidence>
<gene>
    <name evidence="9" type="primary">LOC127746669</name>
</gene>
<evidence type="ECO:0000259" key="7">
    <source>
        <dbReference type="PROSITE" id="PS50811"/>
    </source>
</evidence>
<proteinExistence type="predicted"/>
<name>A0A9C6TWV3_ARADU</name>
<evidence type="ECO:0000256" key="3">
    <source>
        <dbReference type="ARBA" id="ARBA00023125"/>
    </source>
</evidence>
<dbReference type="Gene3D" id="2.20.25.80">
    <property type="entry name" value="WRKY domain"/>
    <property type="match status" value="1"/>
</dbReference>
<dbReference type="GO" id="GO:0043565">
    <property type="term" value="F:sequence-specific DNA binding"/>
    <property type="evidence" value="ECO:0007669"/>
    <property type="project" value="InterPro"/>
</dbReference>
<evidence type="ECO:0000313" key="9">
    <source>
        <dbReference type="RefSeq" id="XP_052116578.1"/>
    </source>
</evidence>
<dbReference type="AlphaFoldDB" id="A0A9C6TWV3"/>
<keyword evidence="2" id="KW-0805">Transcription regulation</keyword>
<evidence type="ECO:0000256" key="5">
    <source>
        <dbReference type="ARBA" id="ARBA00023242"/>
    </source>
</evidence>
<dbReference type="PANTHER" id="PTHR31221:SF323">
    <property type="entry name" value="WRKY TRANSCRIPTION FACTOR 23"/>
    <property type="match status" value="1"/>
</dbReference>
<evidence type="ECO:0000256" key="1">
    <source>
        <dbReference type="ARBA" id="ARBA00004123"/>
    </source>
</evidence>
<dbReference type="PANTHER" id="PTHR31221">
    <property type="entry name" value="WRKY TRANSCRIPTION FACTOR PROTEIN 1-RELATED"/>
    <property type="match status" value="1"/>
</dbReference>
<keyword evidence="4" id="KW-0804">Transcription</keyword>
<sequence>MAQCGLFCRSYYRCTTIGCNAKKKVERCLNDPTHALTTYEGFHTHDLPPILPPPSRSFGLYNNSTLSSILGRGRGIQKGVASDAGAGARARYHANNTITSVNGRIDSGSSVNDIGSLENIGCYSRHHSSRCHHATSQSRSRAASEREGDAEREGSGSRTAAPSSPFCHGLHRYLWGSACRRHPWRTAAATIELLQPAADRGVRR</sequence>
<reference evidence="9" key="2">
    <citation type="submission" date="2025-08" db="UniProtKB">
        <authorList>
            <consortium name="RefSeq"/>
        </authorList>
    </citation>
    <scope>IDENTIFICATION</scope>
    <source>
        <tissue evidence="9">Whole plant</tissue>
    </source>
</reference>
<dbReference type="InterPro" id="IPR003657">
    <property type="entry name" value="WRKY_dom"/>
</dbReference>
<keyword evidence="3" id="KW-0238">DNA-binding</keyword>
<dbReference type="SUPFAM" id="SSF118290">
    <property type="entry name" value="WRKY DNA-binding domain"/>
    <property type="match status" value="1"/>
</dbReference>
<dbReference type="Proteomes" id="UP000515211">
    <property type="component" value="Chromosome 4"/>
</dbReference>
<feature type="domain" description="WRKY" evidence="7">
    <location>
        <begin position="9"/>
        <end position="48"/>
    </location>
</feature>
<dbReference type="InterPro" id="IPR044810">
    <property type="entry name" value="WRKY_plant"/>
</dbReference>
<dbReference type="InterPro" id="IPR036576">
    <property type="entry name" value="WRKY_dom_sf"/>
</dbReference>
<evidence type="ECO:0000313" key="8">
    <source>
        <dbReference type="Proteomes" id="UP000515211"/>
    </source>
</evidence>
<dbReference type="GO" id="GO:0003700">
    <property type="term" value="F:DNA-binding transcription factor activity"/>
    <property type="evidence" value="ECO:0007669"/>
    <property type="project" value="InterPro"/>
</dbReference>
<keyword evidence="5" id="KW-0539">Nucleus</keyword>
<accession>A0A9C6TWV3</accession>
<dbReference type="KEGG" id="adu:127746669"/>
<feature type="compositionally biased region" description="Basic and acidic residues" evidence="6">
    <location>
        <begin position="142"/>
        <end position="155"/>
    </location>
</feature>
<reference evidence="8" key="1">
    <citation type="journal article" date="2016" name="Nat. Genet.">
        <title>The genome sequences of Arachis duranensis and Arachis ipaensis, the diploid ancestors of cultivated peanut.</title>
        <authorList>
            <person name="Bertioli D.J."/>
            <person name="Cannon S.B."/>
            <person name="Froenicke L."/>
            <person name="Huang G."/>
            <person name="Farmer A.D."/>
            <person name="Cannon E.K."/>
            <person name="Liu X."/>
            <person name="Gao D."/>
            <person name="Clevenger J."/>
            <person name="Dash S."/>
            <person name="Ren L."/>
            <person name="Moretzsohn M.C."/>
            <person name="Shirasawa K."/>
            <person name="Huang W."/>
            <person name="Vidigal B."/>
            <person name="Abernathy B."/>
            <person name="Chu Y."/>
            <person name="Niederhuth C.E."/>
            <person name="Umale P."/>
            <person name="Araujo A.C."/>
            <person name="Kozik A."/>
            <person name="Kim K.D."/>
            <person name="Burow M.D."/>
            <person name="Varshney R.K."/>
            <person name="Wang X."/>
            <person name="Zhang X."/>
            <person name="Barkley N."/>
            <person name="Guimaraes P.M."/>
            <person name="Isobe S."/>
            <person name="Guo B."/>
            <person name="Liao B."/>
            <person name="Stalker H.T."/>
            <person name="Schmitz R.J."/>
            <person name="Scheffler B.E."/>
            <person name="Leal-Bertioli S.C."/>
            <person name="Xun X."/>
            <person name="Jackson S.A."/>
            <person name="Michelmore R."/>
            <person name="Ozias-Akins P."/>
        </authorList>
    </citation>
    <scope>NUCLEOTIDE SEQUENCE [LARGE SCALE GENOMIC DNA]</scope>
    <source>
        <strain evidence="8">cv. V14167</strain>
    </source>
</reference>
<organism evidence="8 9">
    <name type="scientific">Arachis duranensis</name>
    <name type="common">Wild peanut</name>
    <dbReference type="NCBI Taxonomy" id="130453"/>
    <lineage>
        <taxon>Eukaryota</taxon>
        <taxon>Viridiplantae</taxon>
        <taxon>Streptophyta</taxon>
        <taxon>Embryophyta</taxon>
        <taxon>Tracheophyta</taxon>
        <taxon>Spermatophyta</taxon>
        <taxon>Magnoliopsida</taxon>
        <taxon>eudicotyledons</taxon>
        <taxon>Gunneridae</taxon>
        <taxon>Pentapetalae</taxon>
        <taxon>rosids</taxon>
        <taxon>fabids</taxon>
        <taxon>Fabales</taxon>
        <taxon>Fabaceae</taxon>
        <taxon>Papilionoideae</taxon>
        <taxon>50 kb inversion clade</taxon>
        <taxon>dalbergioids sensu lato</taxon>
        <taxon>Dalbergieae</taxon>
        <taxon>Pterocarpus clade</taxon>
        <taxon>Arachis</taxon>
    </lineage>
</organism>
<keyword evidence="8" id="KW-1185">Reference proteome</keyword>